<dbReference type="EnsemblMetazoa" id="XM_019908853.1">
    <property type="protein sequence ID" value="XP_019764412.1"/>
    <property type="gene ID" value="LOC109540456"/>
</dbReference>
<dbReference type="EMBL" id="KB741037">
    <property type="protein sequence ID" value="ENN74664.1"/>
    <property type="molecule type" value="Genomic_DNA"/>
</dbReference>
<organism evidence="3">
    <name type="scientific">Dendroctonus ponderosae</name>
    <name type="common">Mountain pine beetle</name>
    <dbReference type="NCBI Taxonomy" id="77166"/>
    <lineage>
        <taxon>Eukaryota</taxon>
        <taxon>Metazoa</taxon>
        <taxon>Ecdysozoa</taxon>
        <taxon>Arthropoda</taxon>
        <taxon>Hexapoda</taxon>
        <taxon>Insecta</taxon>
        <taxon>Pterygota</taxon>
        <taxon>Neoptera</taxon>
        <taxon>Endopterygota</taxon>
        <taxon>Coleoptera</taxon>
        <taxon>Polyphaga</taxon>
        <taxon>Cucujiformia</taxon>
        <taxon>Curculionidae</taxon>
        <taxon>Scolytinae</taxon>
        <taxon>Dendroctonus</taxon>
    </lineage>
</organism>
<evidence type="ECO:0000313" key="5">
    <source>
        <dbReference type="Proteomes" id="UP000019118"/>
    </source>
</evidence>
<evidence type="ECO:0000313" key="4">
    <source>
        <dbReference type="EnsemblMetazoa" id="XP_019764412.1"/>
    </source>
</evidence>
<dbReference type="InterPro" id="IPR019387">
    <property type="entry name" value="SAYSvFN_dom"/>
</dbReference>
<dbReference type="AlphaFoldDB" id="N6T3E2"/>
<evidence type="ECO:0000259" key="2">
    <source>
        <dbReference type="Pfam" id="PF10260"/>
    </source>
</evidence>
<dbReference type="PANTHER" id="PTHR13527">
    <property type="entry name" value="SAYSVFN DOMAIN-CONTAINING PROTEIN 1"/>
    <property type="match status" value="1"/>
</dbReference>
<proteinExistence type="predicted"/>
<dbReference type="InterPro" id="IPR039159">
    <property type="entry name" value="SAYSD1"/>
</dbReference>
<evidence type="ECO:0000256" key="1">
    <source>
        <dbReference type="SAM" id="Phobius"/>
    </source>
</evidence>
<dbReference type="KEGG" id="dpa:109540456"/>
<evidence type="ECO:0000313" key="3">
    <source>
        <dbReference type="EMBL" id="ENN74664.1"/>
    </source>
</evidence>
<dbReference type="HOGENOM" id="CLU_114258_1_0_1"/>
<name>N6T3E2_DENPD</name>
<reference evidence="4" key="2">
    <citation type="submission" date="2024-08" db="UniProtKB">
        <authorList>
            <consortium name="EnsemblMetazoa"/>
        </authorList>
    </citation>
    <scope>IDENTIFICATION</scope>
</reference>
<protein>
    <recommendedName>
        <fullName evidence="2">SAYSvFN domain-containing protein</fullName>
    </recommendedName>
</protein>
<dbReference type="PANTHER" id="PTHR13527:SF0">
    <property type="entry name" value="SAYSVFN DOMAIN-CONTAINING PROTEIN 1"/>
    <property type="match status" value="1"/>
</dbReference>
<dbReference type="OrthoDB" id="71310at2759"/>
<keyword evidence="1" id="KW-0472">Membrane</keyword>
<feature type="non-terminal residue" evidence="3">
    <location>
        <position position="1"/>
    </location>
</feature>
<dbReference type="Proteomes" id="UP000019118">
    <property type="component" value="Unassembled WGS sequence"/>
</dbReference>
<dbReference type="OMA" id="CLKYTLW"/>
<keyword evidence="1" id="KW-0812">Transmembrane</keyword>
<sequence>MIVHETEKKLAAYRARKKREALINHYKARVKNMLPSFLSKKDEPELPDPSEETSRSLLEVASPLDEPEDCCSEPEEPQPFTTIDYVRYLLYFLLWVTTYALFIQLQFGTVFLIVSGLMGIFLNTRTGPKKANEISAYSVFNKNCEKIDGTLDGEKMTQQMLYGGFAR</sequence>
<feature type="transmembrane region" description="Helical" evidence="1">
    <location>
        <begin position="89"/>
        <end position="122"/>
    </location>
</feature>
<reference evidence="3 5" key="1">
    <citation type="journal article" date="2013" name="Genome Biol.">
        <title>Draft genome of the mountain pine beetle, Dendroctonus ponderosae Hopkins, a major forest pest.</title>
        <authorList>
            <person name="Keeling C.I."/>
            <person name="Yuen M.M."/>
            <person name="Liao N.Y."/>
            <person name="Docking T.R."/>
            <person name="Chan S.K."/>
            <person name="Taylor G.A."/>
            <person name="Palmquist D.L."/>
            <person name="Jackman S.D."/>
            <person name="Nguyen A."/>
            <person name="Li M."/>
            <person name="Henderson H."/>
            <person name="Janes J.K."/>
            <person name="Zhao Y."/>
            <person name="Pandoh P."/>
            <person name="Moore R."/>
            <person name="Sperling F.A."/>
            <person name="Huber D.P."/>
            <person name="Birol I."/>
            <person name="Jones S.J."/>
            <person name="Bohlmann J."/>
        </authorList>
    </citation>
    <scope>NUCLEOTIDE SEQUENCE</scope>
</reference>
<accession>N6T3E2</accession>
<keyword evidence="1" id="KW-1133">Transmembrane helix</keyword>
<keyword evidence="5" id="KW-1185">Reference proteome</keyword>
<gene>
    <name evidence="4" type="primary">109540456</name>
    <name evidence="3" type="ORF">YQE_08781</name>
</gene>
<dbReference type="Pfam" id="PF10260">
    <property type="entry name" value="SAYSvFN"/>
    <property type="match status" value="1"/>
</dbReference>
<feature type="domain" description="SAYSvFN" evidence="2">
    <location>
        <begin position="91"/>
        <end position="160"/>
    </location>
</feature>